<dbReference type="AlphaFoldDB" id="A0A8G2CNR9"/>
<evidence type="ECO:0000313" key="3">
    <source>
        <dbReference type="Proteomes" id="UP000186308"/>
    </source>
</evidence>
<name>A0A8G2CNR9_ACIRU</name>
<dbReference type="Gene3D" id="3.40.50.2000">
    <property type="entry name" value="Glycogen Phosphorylase B"/>
    <property type="match status" value="1"/>
</dbReference>
<keyword evidence="2" id="KW-0808">Transferase</keyword>
<dbReference type="GO" id="GO:0016758">
    <property type="term" value="F:hexosyltransferase activity"/>
    <property type="evidence" value="ECO:0007669"/>
    <property type="project" value="InterPro"/>
</dbReference>
<proteinExistence type="predicted"/>
<accession>A0A8G2CNR9</accession>
<dbReference type="SUPFAM" id="SSF53756">
    <property type="entry name" value="UDP-Glycosyltransferase/glycogen phosphorylase"/>
    <property type="match status" value="1"/>
</dbReference>
<dbReference type="EMBL" id="FTNE01000039">
    <property type="protein sequence ID" value="SIR49107.1"/>
    <property type="molecule type" value="Genomic_DNA"/>
</dbReference>
<dbReference type="PANTHER" id="PTHR21015">
    <property type="entry name" value="UDP-N-ACETYLGLUCOSAMINE--N-ACETYLMURAMYL-(PENTAPEPTIDE) PYROPHOSPHORYL-UNDECAPRENOL N-ACETYLGLUCOSAMINE TRANSFERASE 1"/>
    <property type="match status" value="1"/>
</dbReference>
<evidence type="ECO:0000313" key="2">
    <source>
        <dbReference type="EMBL" id="SIR49107.1"/>
    </source>
</evidence>
<sequence>MNHSLMADSVLREAMSVPAPFDRRAIPTDGIASPARMPHRRIKVLLYSHDTFGLGHLRRNLAIADRLLAQQGRFSVRLLTGSPVIHDWSLPRGLQVQPLPPVVKTGAEHYRSRDPRSSFAMTKGYREALILKAVWRYRPDVFLVDHAPAGMNGELLAALALIRRELPATRTILGLRDILDAPDTVKALWHEQEIPELLDQAYDEIFVYGSKALFDVAAGYGLRGRIAERVHYCGHVVAAPDAPCRIAGAGPQAICWTAAKAAGRPVALVTAGGGGDGFFLMSAYIEALNRLPAGALHSAIVTGPLMPHAQKAALFMAAGGRDDIELIDHTTDLMPSLRAADLVVAMAGYNTSAEIIATRKRAILVPRAAPRAEQLMRASLLAGLGVVRAIVPGPDLAGDLARLLPQVMAAPPPPAAVWAALDLNGAERVATHLQAMIPALLGSAS</sequence>
<evidence type="ECO:0000259" key="1">
    <source>
        <dbReference type="Pfam" id="PF04101"/>
    </source>
</evidence>
<dbReference type="InterPro" id="IPR007235">
    <property type="entry name" value="Glyco_trans_28_C"/>
</dbReference>
<dbReference type="Proteomes" id="UP000186308">
    <property type="component" value="Unassembled WGS sequence"/>
</dbReference>
<keyword evidence="3" id="KW-1185">Reference proteome</keyword>
<feature type="domain" description="Glycosyl transferase family 28 C-terminal" evidence="1">
    <location>
        <begin position="277"/>
        <end position="380"/>
    </location>
</feature>
<dbReference type="Pfam" id="PF04101">
    <property type="entry name" value="Glyco_tran_28_C"/>
    <property type="match status" value="1"/>
</dbReference>
<reference evidence="2 3" key="1">
    <citation type="submission" date="2017-01" db="EMBL/GenBank/DDBJ databases">
        <authorList>
            <person name="Varghese N."/>
            <person name="Submissions S."/>
        </authorList>
    </citation>
    <scope>NUCLEOTIDE SEQUENCE [LARGE SCALE GENOMIC DNA]</scope>
    <source>
        <strain evidence="2 3">ATCC 35905</strain>
    </source>
</reference>
<gene>
    <name evidence="2" type="ORF">SAMN05421828_13911</name>
</gene>
<organism evidence="2 3">
    <name type="scientific">Acidiphilium rubrum</name>
    <dbReference type="NCBI Taxonomy" id="526"/>
    <lineage>
        <taxon>Bacteria</taxon>
        <taxon>Pseudomonadati</taxon>
        <taxon>Pseudomonadota</taxon>
        <taxon>Alphaproteobacteria</taxon>
        <taxon>Acetobacterales</taxon>
        <taxon>Acidocellaceae</taxon>
        <taxon>Acidiphilium</taxon>
    </lineage>
</organism>
<comment type="caution">
    <text evidence="2">The sequence shown here is derived from an EMBL/GenBank/DDBJ whole genome shotgun (WGS) entry which is preliminary data.</text>
</comment>
<protein>
    <submittedName>
        <fullName evidence="2">Predicted glycosyl transferase</fullName>
    </submittedName>
</protein>
<dbReference type="PANTHER" id="PTHR21015:SF28">
    <property type="entry name" value="SLL1722 PROTEIN"/>
    <property type="match status" value="1"/>
</dbReference>